<keyword evidence="1" id="KW-0028">Amino-acid biosynthesis</keyword>
<keyword evidence="3" id="KW-0012">Acyltransferase</keyword>
<dbReference type="Gene3D" id="2.160.10.10">
    <property type="entry name" value="Hexapeptide repeat proteins"/>
    <property type="match status" value="1"/>
</dbReference>
<evidence type="ECO:0000313" key="4">
    <source>
        <dbReference type="EMBL" id="USI72344.1"/>
    </source>
</evidence>
<dbReference type="PANTHER" id="PTHR42811">
    <property type="entry name" value="SERINE ACETYLTRANSFERASE"/>
    <property type="match status" value="1"/>
</dbReference>
<dbReference type="EMBL" id="CP084930">
    <property type="protein sequence ID" value="USI72344.1"/>
    <property type="molecule type" value="Genomic_DNA"/>
</dbReference>
<dbReference type="Proteomes" id="UP001056937">
    <property type="component" value="Chromosome 1"/>
</dbReference>
<evidence type="ECO:0000256" key="3">
    <source>
        <dbReference type="ARBA" id="ARBA00023315"/>
    </source>
</evidence>
<gene>
    <name evidence="4" type="ORF">LHA26_13740</name>
</gene>
<dbReference type="SUPFAM" id="SSF51161">
    <property type="entry name" value="Trimeric LpxA-like enzymes"/>
    <property type="match status" value="1"/>
</dbReference>
<dbReference type="InterPro" id="IPR042122">
    <property type="entry name" value="Ser_AcTrfase_N_sf"/>
</dbReference>
<proteinExistence type="predicted"/>
<reference evidence="4" key="1">
    <citation type="journal article" date="2022" name="Toxins">
        <title>Genomic Analysis of Sphingopyxis sp. USTB-05 for Biodegrading Cyanobacterial Hepatotoxins.</title>
        <authorList>
            <person name="Liu C."/>
            <person name="Xu Q."/>
            <person name="Zhao Z."/>
            <person name="Zhang H."/>
            <person name="Liu X."/>
            <person name="Yin C."/>
            <person name="Liu Y."/>
            <person name="Yan H."/>
        </authorList>
    </citation>
    <scope>NUCLEOTIDE SEQUENCE</scope>
    <source>
        <strain evidence="4">NBD5</strain>
    </source>
</reference>
<dbReference type="NCBIfam" id="NF041874">
    <property type="entry name" value="EPS_EpsC"/>
    <property type="match status" value="1"/>
</dbReference>
<dbReference type="RefSeq" id="WP_252166153.1">
    <property type="nucleotide sequence ID" value="NZ_CP084930.1"/>
</dbReference>
<keyword evidence="5" id="KW-1185">Reference proteome</keyword>
<protein>
    <submittedName>
        <fullName evidence="4">Serine acetyltransferase</fullName>
    </submittedName>
</protein>
<evidence type="ECO:0000313" key="5">
    <source>
        <dbReference type="Proteomes" id="UP001056937"/>
    </source>
</evidence>
<dbReference type="InterPro" id="IPR011004">
    <property type="entry name" value="Trimer_LpxA-like_sf"/>
</dbReference>
<name>A0ABY4X605_9SPHN</name>
<evidence type="ECO:0000256" key="2">
    <source>
        <dbReference type="ARBA" id="ARBA00022679"/>
    </source>
</evidence>
<dbReference type="Gene3D" id="1.10.3130.10">
    <property type="entry name" value="serine acetyltransferase, domain 1"/>
    <property type="match status" value="1"/>
</dbReference>
<sequence>MSLSPAPVANFRAGLDDVLHELAEARAAWRAAHPRNAEHGVAFPSREALASLLRQLGAALFPLRLGPPEVNAGNEARFIAACLETQLDRLHGQVVLEQMLAPERPTDKAASDAAERIVGDFAASLAALRRLIDSDVEAAYRIDPAARSVDEVLLCYPGLLAVIHHRIAHRLFTLGAPIVARTIAAIALERTGIDIHPGAQIGPSLFIDHGSGVVIGETSRIGARVHLHQGVTLGGRGRGPGRRHPRLGDDVVIHAGATLVGPITLGAGCVVEGNIWLAQDVPPAHRVAAPPPQLLPR</sequence>
<organism evidence="4 5">
    <name type="scientific">Sphingomonas morindae</name>
    <dbReference type="NCBI Taxonomy" id="1541170"/>
    <lineage>
        <taxon>Bacteria</taxon>
        <taxon>Pseudomonadati</taxon>
        <taxon>Pseudomonadota</taxon>
        <taxon>Alphaproteobacteria</taxon>
        <taxon>Sphingomonadales</taxon>
        <taxon>Sphingomonadaceae</taxon>
        <taxon>Sphingomonas</taxon>
    </lineage>
</organism>
<dbReference type="InterPro" id="IPR053376">
    <property type="entry name" value="Serine_acetyltransferase"/>
</dbReference>
<dbReference type="CDD" id="cd03354">
    <property type="entry name" value="LbH_SAT"/>
    <property type="match status" value="1"/>
</dbReference>
<keyword evidence="2" id="KW-0808">Transferase</keyword>
<evidence type="ECO:0000256" key="1">
    <source>
        <dbReference type="ARBA" id="ARBA00022605"/>
    </source>
</evidence>
<accession>A0ABY4X605</accession>
<dbReference type="InterPro" id="IPR045304">
    <property type="entry name" value="LbH_SAT"/>
</dbReference>